<dbReference type="Proteomes" id="UP001305746">
    <property type="component" value="Unassembled WGS sequence"/>
</dbReference>
<protein>
    <recommendedName>
        <fullName evidence="3">HEPN domain-containing protein</fullName>
    </recommendedName>
</protein>
<dbReference type="EMBL" id="JAYDCJ010000001">
    <property type="protein sequence ID" value="MEA1079302.1"/>
    <property type="molecule type" value="Genomic_DNA"/>
</dbReference>
<sequence>MGNRHLRGLGFKAPEVFRKSEVAINQLTQAIELFLQENFICSLTLAGAADAILAGLLESEGQQPSHEVSYDLLRTFRAVLDLDPAIDQQSKGSIFKAWNSGRNKLKHHDPSDEIEFEMNDCDEAYWMIRRALRNAAALKLDVRNKVQFDTWVQGNQKL</sequence>
<evidence type="ECO:0000313" key="2">
    <source>
        <dbReference type="Proteomes" id="UP001305746"/>
    </source>
</evidence>
<name>A0ABU5NU52_9GAMM</name>
<comment type="caution">
    <text evidence="1">The sequence shown here is derived from an EMBL/GenBank/DDBJ whole genome shotgun (WGS) entry which is preliminary data.</text>
</comment>
<evidence type="ECO:0000313" key="1">
    <source>
        <dbReference type="EMBL" id="MEA1079302.1"/>
    </source>
</evidence>
<evidence type="ECO:0008006" key="3">
    <source>
        <dbReference type="Google" id="ProtNLM"/>
    </source>
</evidence>
<proteinExistence type="predicted"/>
<reference evidence="1 2" key="1">
    <citation type="submission" date="2023-12" db="EMBL/GenBank/DDBJ databases">
        <title>Marinobacter qingdaonensis sp. nov., isolated from the intertidal sediment of Qingdao, PR China.</title>
        <authorList>
            <person name="Li Y."/>
        </authorList>
    </citation>
    <scope>NUCLEOTIDE SEQUENCE [LARGE SCALE GENOMIC DNA]</scope>
    <source>
        <strain evidence="1 2">ASW11-75</strain>
    </source>
</reference>
<gene>
    <name evidence="1" type="ORF">U5822_01390</name>
</gene>
<dbReference type="RefSeq" id="WP_322853827.1">
    <property type="nucleotide sequence ID" value="NZ_JAYDCJ010000001.1"/>
</dbReference>
<accession>A0ABU5NU52</accession>
<keyword evidence="2" id="KW-1185">Reference proteome</keyword>
<organism evidence="1 2">
    <name type="scientific">Marinobacter qingdaonensis</name>
    <dbReference type="NCBI Taxonomy" id="3108486"/>
    <lineage>
        <taxon>Bacteria</taxon>
        <taxon>Pseudomonadati</taxon>
        <taxon>Pseudomonadota</taxon>
        <taxon>Gammaproteobacteria</taxon>
        <taxon>Pseudomonadales</taxon>
        <taxon>Marinobacteraceae</taxon>
        <taxon>Marinobacter</taxon>
    </lineage>
</organism>